<dbReference type="GO" id="GO:0003677">
    <property type="term" value="F:DNA binding"/>
    <property type="evidence" value="ECO:0007669"/>
    <property type="project" value="UniProtKB-KW"/>
</dbReference>
<organism evidence="5 7">
    <name type="scientific">Holdemania massiliensis</name>
    <dbReference type="NCBI Taxonomy" id="1468449"/>
    <lineage>
        <taxon>Bacteria</taxon>
        <taxon>Bacillati</taxon>
        <taxon>Bacillota</taxon>
        <taxon>Erysipelotrichia</taxon>
        <taxon>Erysipelotrichales</taxon>
        <taxon>Erysipelotrichaceae</taxon>
        <taxon>Holdemania</taxon>
    </lineage>
</organism>
<dbReference type="InterPro" id="IPR036388">
    <property type="entry name" value="WH-like_DNA-bd_sf"/>
</dbReference>
<dbReference type="GO" id="GO:0045892">
    <property type="term" value="P:negative regulation of DNA-templated transcription"/>
    <property type="evidence" value="ECO:0007669"/>
    <property type="project" value="TreeGrafter"/>
</dbReference>
<protein>
    <submittedName>
        <fullName evidence="5">GntR family transcriptional regulator</fullName>
    </submittedName>
</protein>
<gene>
    <name evidence="6" type="ORF">GKD88_15585</name>
    <name evidence="5" type="ORF">GKE08_15915</name>
</gene>
<feature type="domain" description="HTH gntR-type" evidence="4">
    <location>
        <begin position="254"/>
        <end position="322"/>
    </location>
</feature>
<dbReference type="InterPro" id="IPR000524">
    <property type="entry name" value="Tscrpt_reg_HTH_GntR"/>
</dbReference>
<accession>A0A6N7SB75</accession>
<evidence type="ECO:0000313" key="5">
    <source>
        <dbReference type="EMBL" id="MSA90818.1"/>
    </source>
</evidence>
<keyword evidence="3" id="KW-0804">Transcription</keyword>
<dbReference type="Gene3D" id="1.10.10.10">
    <property type="entry name" value="Winged helix-like DNA-binding domain superfamily/Winged helix DNA-binding domain"/>
    <property type="match status" value="2"/>
</dbReference>
<comment type="caution">
    <text evidence="5">The sequence shown here is derived from an EMBL/GenBank/DDBJ whole genome shotgun (WGS) entry which is preliminary data.</text>
</comment>
<evidence type="ECO:0000313" key="8">
    <source>
        <dbReference type="Proteomes" id="UP000480929"/>
    </source>
</evidence>
<dbReference type="InterPro" id="IPR050679">
    <property type="entry name" value="Bact_HTH_transcr_reg"/>
</dbReference>
<sequence length="512" mass="58131">MTTSLSRPAQLAKTLRQEILTRRLVPGQKLMSIQDLSQMYQVSVRTVREALALLEQSEYLQCQSRCRAVILSGPTPQTAQLIEETLRQRDQFIDGYRTIQRLLPLLLWQSRLMMDKNEFDDFFRYNQKMIRWKGDNSWLLSAALFHGLLNYSGNSLFLDLYRGLEQQCLIPVIPGMQHPYEVLARNPQSRDFSLLLQGLQDHNVSFLQERIGRMIENVQSAVCHYIQVLSAAVSQMPEPVFHFHWQAGSVFHPQAKSRQIAQALILDILSGKLQPNTFLPSEKVMASQWNVSVDTLRRSLHYLRQLQFIQTINGKGSLICSPDLNRLNPLASAEIRRNSLTYLQALQLLCLLCVPSALDAAATLHAAAREAAVSAILNAPHPLTALIDFLLARQTSPTMEAILRQVLQLIYAGSPYLYHARKLPEGSVTPDAGYLLHQTLDALKQNQIPAYAQSIYQCFLLLFRESRTFLIQAGVSETKRLQLPDTLPLTLFCETNPKLREFPNSPSDAKIR</sequence>
<reference evidence="7 8" key="1">
    <citation type="journal article" date="2019" name="Nat. Med.">
        <title>A library of human gut bacterial isolates paired with longitudinal multiomics data enables mechanistic microbiome research.</title>
        <authorList>
            <person name="Poyet M."/>
            <person name="Groussin M."/>
            <person name="Gibbons S.M."/>
            <person name="Avila-Pacheco J."/>
            <person name="Jiang X."/>
            <person name="Kearney S.M."/>
            <person name="Perrotta A.R."/>
            <person name="Berdy B."/>
            <person name="Zhao S."/>
            <person name="Lieberman T.D."/>
            <person name="Swanson P.K."/>
            <person name="Smith M."/>
            <person name="Roesemann S."/>
            <person name="Alexander J.E."/>
            <person name="Rich S.A."/>
            <person name="Livny J."/>
            <person name="Vlamakis H."/>
            <person name="Clish C."/>
            <person name="Bullock K."/>
            <person name="Deik A."/>
            <person name="Scott J."/>
            <person name="Pierce K.A."/>
            <person name="Xavier R.J."/>
            <person name="Alm E.J."/>
        </authorList>
    </citation>
    <scope>NUCLEOTIDE SEQUENCE [LARGE SCALE GENOMIC DNA]</scope>
    <source>
        <strain evidence="5 7">BIOML-A4</strain>
        <strain evidence="6 8">BIOML-A5</strain>
    </source>
</reference>
<dbReference type="EMBL" id="WKPI01000037">
    <property type="protein sequence ID" value="MSC34548.1"/>
    <property type="molecule type" value="Genomic_DNA"/>
</dbReference>
<dbReference type="CDD" id="cd07377">
    <property type="entry name" value="WHTH_GntR"/>
    <property type="match status" value="2"/>
</dbReference>
<evidence type="ECO:0000256" key="1">
    <source>
        <dbReference type="ARBA" id="ARBA00023015"/>
    </source>
</evidence>
<name>A0A6N7SB75_9FIRM</name>
<evidence type="ECO:0000313" key="7">
    <source>
        <dbReference type="Proteomes" id="UP000433575"/>
    </source>
</evidence>
<dbReference type="Proteomes" id="UP000480929">
    <property type="component" value="Unassembled WGS sequence"/>
</dbReference>
<dbReference type="Proteomes" id="UP000433575">
    <property type="component" value="Unassembled WGS sequence"/>
</dbReference>
<dbReference type="PANTHER" id="PTHR44846">
    <property type="entry name" value="MANNOSYL-D-GLYCERATE TRANSPORT/METABOLISM SYSTEM REPRESSOR MNGR-RELATED"/>
    <property type="match status" value="1"/>
</dbReference>
<dbReference type="EMBL" id="WKPJ01000035">
    <property type="protein sequence ID" value="MSA90818.1"/>
    <property type="molecule type" value="Genomic_DNA"/>
</dbReference>
<keyword evidence="8" id="KW-1185">Reference proteome</keyword>
<dbReference type="OrthoDB" id="9816541at2"/>
<dbReference type="InterPro" id="IPR036390">
    <property type="entry name" value="WH_DNA-bd_sf"/>
</dbReference>
<dbReference type="RefSeq" id="WP_154240234.1">
    <property type="nucleotide sequence ID" value="NZ_WKPI01000037.1"/>
</dbReference>
<dbReference type="PANTHER" id="PTHR44846:SF17">
    <property type="entry name" value="GNTR-FAMILY TRANSCRIPTIONAL REGULATOR"/>
    <property type="match status" value="1"/>
</dbReference>
<dbReference type="Pfam" id="PF00392">
    <property type="entry name" value="GntR"/>
    <property type="match status" value="2"/>
</dbReference>
<evidence type="ECO:0000256" key="3">
    <source>
        <dbReference type="ARBA" id="ARBA00023163"/>
    </source>
</evidence>
<dbReference type="SMART" id="SM00345">
    <property type="entry name" value="HTH_GNTR"/>
    <property type="match status" value="2"/>
</dbReference>
<evidence type="ECO:0000313" key="6">
    <source>
        <dbReference type="EMBL" id="MSC34548.1"/>
    </source>
</evidence>
<dbReference type="GO" id="GO:0003700">
    <property type="term" value="F:DNA-binding transcription factor activity"/>
    <property type="evidence" value="ECO:0007669"/>
    <property type="project" value="InterPro"/>
</dbReference>
<dbReference type="SUPFAM" id="SSF46785">
    <property type="entry name" value="Winged helix' DNA-binding domain"/>
    <property type="match status" value="2"/>
</dbReference>
<proteinExistence type="predicted"/>
<evidence type="ECO:0000256" key="2">
    <source>
        <dbReference type="ARBA" id="ARBA00023125"/>
    </source>
</evidence>
<dbReference type="PROSITE" id="PS50949">
    <property type="entry name" value="HTH_GNTR"/>
    <property type="match status" value="2"/>
</dbReference>
<dbReference type="AlphaFoldDB" id="A0A6N7SB75"/>
<keyword evidence="2" id="KW-0238">DNA-binding</keyword>
<evidence type="ECO:0000259" key="4">
    <source>
        <dbReference type="PROSITE" id="PS50949"/>
    </source>
</evidence>
<feature type="domain" description="HTH gntR-type" evidence="4">
    <location>
        <begin position="5"/>
        <end position="74"/>
    </location>
</feature>
<keyword evidence="1" id="KW-0805">Transcription regulation</keyword>